<dbReference type="GO" id="GO:0000127">
    <property type="term" value="C:transcription factor TFIIIC complex"/>
    <property type="evidence" value="ECO:0007669"/>
    <property type="project" value="TreeGrafter"/>
</dbReference>
<sequence length="263" mass="30355">MEKNKDDDYGEEEDSEYVLLDLEAVRGEIDIPPNAPYTLSGLDTMNPILIIDKKMKLIGEYEETIGTCFVFSEDEASPVVHEETGPSEANLFSGKYIIDPNQAPRKQVKPVARLQKILKFRLLLDEDVQVETNSQNNSILNVFEVGNTIWGLIENHWKFPEGIDQNVNNLKRKRDQLNGQKEDIESRIKSELRPRKKVKEEVDLWIENVKRINGEIPNLESKNVRRKEGEVEELLEKCRFSDDFSCQRSFVDWSGVANTELSR</sequence>
<dbReference type="EMBL" id="SMMG02000005">
    <property type="protein sequence ID" value="KAA3472451.1"/>
    <property type="molecule type" value="Genomic_DNA"/>
</dbReference>
<evidence type="ECO:0000313" key="3">
    <source>
        <dbReference type="Proteomes" id="UP000325315"/>
    </source>
</evidence>
<reference evidence="2" key="1">
    <citation type="submission" date="2019-08" db="EMBL/GenBank/DDBJ databases">
        <authorList>
            <person name="Liu F."/>
        </authorList>
    </citation>
    <scope>NUCLEOTIDE SEQUENCE [LARGE SCALE GENOMIC DNA]</scope>
    <source>
        <strain evidence="2">PA1801</strain>
        <tissue evidence="2">Leaf</tissue>
    </source>
</reference>
<dbReference type="PANTHER" id="PTHR21860:SF2">
    <property type="entry name" value="GENERAL TRANSCRIPTION FACTOR 3C POLYPEPTIDE 6"/>
    <property type="match status" value="1"/>
</dbReference>
<evidence type="ECO:0000313" key="2">
    <source>
        <dbReference type="EMBL" id="KAA3472451.1"/>
    </source>
</evidence>
<feature type="domain" description="Transcription factor TFIIIC triple barrel" evidence="1">
    <location>
        <begin position="11"/>
        <end position="121"/>
    </location>
</feature>
<evidence type="ECO:0000259" key="1">
    <source>
        <dbReference type="Pfam" id="PF10419"/>
    </source>
</evidence>
<dbReference type="OrthoDB" id="1877767at2759"/>
<dbReference type="Gene3D" id="2.60.40.4370">
    <property type="match status" value="1"/>
</dbReference>
<dbReference type="InterPro" id="IPR042771">
    <property type="entry name" value="GTF3C6-like"/>
</dbReference>
<organism evidence="2 3">
    <name type="scientific">Gossypium australe</name>
    <dbReference type="NCBI Taxonomy" id="47621"/>
    <lineage>
        <taxon>Eukaryota</taxon>
        <taxon>Viridiplantae</taxon>
        <taxon>Streptophyta</taxon>
        <taxon>Embryophyta</taxon>
        <taxon>Tracheophyta</taxon>
        <taxon>Spermatophyta</taxon>
        <taxon>Magnoliopsida</taxon>
        <taxon>eudicotyledons</taxon>
        <taxon>Gunneridae</taxon>
        <taxon>Pentapetalae</taxon>
        <taxon>rosids</taxon>
        <taxon>malvids</taxon>
        <taxon>Malvales</taxon>
        <taxon>Malvaceae</taxon>
        <taxon>Malvoideae</taxon>
        <taxon>Gossypium</taxon>
    </lineage>
</organism>
<dbReference type="GO" id="GO:0006383">
    <property type="term" value="P:transcription by RNA polymerase III"/>
    <property type="evidence" value="ECO:0007669"/>
    <property type="project" value="InterPro"/>
</dbReference>
<gene>
    <name evidence="2" type="ORF">EPI10_022931</name>
</gene>
<name>A0A5B6VTG7_9ROSI</name>
<dbReference type="FunFam" id="2.60.40.4370:FF:000002">
    <property type="entry name" value="Transcription factor TFIIIC, tau55-related protein"/>
    <property type="match status" value="1"/>
</dbReference>
<dbReference type="Pfam" id="PF10419">
    <property type="entry name" value="TFIIIC_sub6"/>
    <property type="match status" value="1"/>
</dbReference>
<keyword evidence="3" id="KW-1185">Reference proteome</keyword>
<dbReference type="PANTHER" id="PTHR21860">
    <property type="entry name" value="TRANSCRIPTION INITIATION FACTOR IIIC TFIIIC , POLYPEPTIDE 6-RELATED"/>
    <property type="match status" value="1"/>
</dbReference>
<dbReference type="Proteomes" id="UP000325315">
    <property type="component" value="Unassembled WGS sequence"/>
</dbReference>
<protein>
    <submittedName>
        <fullName evidence="2">General transcription factor 3C polypeptide 6</fullName>
    </submittedName>
</protein>
<dbReference type="InterPro" id="IPR019481">
    <property type="entry name" value="TFIIIC_triple_barrel"/>
</dbReference>
<dbReference type="AlphaFoldDB" id="A0A5B6VTG7"/>
<accession>A0A5B6VTG7</accession>
<proteinExistence type="predicted"/>
<comment type="caution">
    <text evidence="2">The sequence shown here is derived from an EMBL/GenBank/DDBJ whole genome shotgun (WGS) entry which is preliminary data.</text>
</comment>